<evidence type="ECO:0000313" key="2">
    <source>
        <dbReference type="EMBL" id="KAF5335008.1"/>
    </source>
</evidence>
<feature type="compositionally biased region" description="Polar residues" evidence="1">
    <location>
        <begin position="79"/>
        <end position="91"/>
    </location>
</feature>
<feature type="region of interest" description="Disordered" evidence="1">
    <location>
        <begin position="1"/>
        <end position="22"/>
    </location>
</feature>
<dbReference type="AlphaFoldDB" id="A0A8H5FFY6"/>
<evidence type="ECO:0000256" key="1">
    <source>
        <dbReference type="SAM" id="MobiDB-lite"/>
    </source>
</evidence>
<comment type="caution">
    <text evidence="2">The sequence shown here is derived from an EMBL/GenBank/DDBJ whole genome shotgun (WGS) entry which is preliminary data.</text>
</comment>
<protein>
    <submittedName>
        <fullName evidence="2">Uncharacterized protein</fullName>
    </submittedName>
</protein>
<organism evidence="2 3">
    <name type="scientific">Ephemerocybe angulata</name>
    <dbReference type="NCBI Taxonomy" id="980116"/>
    <lineage>
        <taxon>Eukaryota</taxon>
        <taxon>Fungi</taxon>
        <taxon>Dikarya</taxon>
        <taxon>Basidiomycota</taxon>
        <taxon>Agaricomycotina</taxon>
        <taxon>Agaricomycetes</taxon>
        <taxon>Agaricomycetidae</taxon>
        <taxon>Agaricales</taxon>
        <taxon>Agaricineae</taxon>
        <taxon>Psathyrellaceae</taxon>
        <taxon>Ephemerocybe</taxon>
    </lineage>
</organism>
<dbReference type="EMBL" id="JAACJK010000065">
    <property type="protein sequence ID" value="KAF5335008.1"/>
    <property type="molecule type" value="Genomic_DNA"/>
</dbReference>
<evidence type="ECO:0000313" key="3">
    <source>
        <dbReference type="Proteomes" id="UP000541558"/>
    </source>
</evidence>
<proteinExistence type="predicted"/>
<dbReference type="Proteomes" id="UP000541558">
    <property type="component" value="Unassembled WGS sequence"/>
</dbReference>
<name>A0A8H5FFY6_9AGAR</name>
<accession>A0A8H5FFY6</accession>
<keyword evidence="3" id="KW-1185">Reference proteome</keyword>
<gene>
    <name evidence="2" type="ORF">D9611_010039</name>
</gene>
<reference evidence="2 3" key="1">
    <citation type="journal article" date="2020" name="ISME J.">
        <title>Uncovering the hidden diversity of litter-decomposition mechanisms in mushroom-forming fungi.</title>
        <authorList>
            <person name="Floudas D."/>
            <person name="Bentzer J."/>
            <person name="Ahren D."/>
            <person name="Johansson T."/>
            <person name="Persson P."/>
            <person name="Tunlid A."/>
        </authorList>
    </citation>
    <scope>NUCLEOTIDE SEQUENCE [LARGE SCALE GENOMIC DNA]</scope>
    <source>
        <strain evidence="2 3">CBS 175.51</strain>
    </source>
</reference>
<feature type="region of interest" description="Disordered" evidence="1">
    <location>
        <begin position="76"/>
        <end position="99"/>
    </location>
</feature>
<sequence>MSSDAVPPLEPSVANRGTRPSTAPASFLSFPDLLVPPFDAIRAAAPHFITSAPHRPPVLQKDAALCAIYSARRHRTICPSPNSHPSRTQPARPSDGDTL</sequence>